<keyword evidence="4" id="KW-1185">Reference proteome</keyword>
<evidence type="ECO:0000313" key="3">
    <source>
        <dbReference type="EMBL" id="SER85357.1"/>
    </source>
</evidence>
<gene>
    <name evidence="3" type="ORF">SAMN04487958_103293</name>
</gene>
<dbReference type="STRING" id="416874.SAMN04487958_103293"/>
<keyword evidence="2" id="KW-0472">Membrane</keyword>
<evidence type="ECO:0000256" key="1">
    <source>
        <dbReference type="SAM" id="MobiDB-lite"/>
    </source>
</evidence>
<accession>A0A1H9SK90</accession>
<reference evidence="4" key="1">
    <citation type="submission" date="2016-10" db="EMBL/GenBank/DDBJ databases">
        <authorList>
            <person name="Varghese N."/>
            <person name="Submissions S."/>
        </authorList>
    </citation>
    <scope>NUCLEOTIDE SEQUENCE [LARGE SCALE GENOMIC DNA]</scope>
    <source>
        <strain evidence="4">CGMCC 1.6495</strain>
    </source>
</reference>
<dbReference type="EMBL" id="FOGS01000003">
    <property type="protein sequence ID" value="SER85357.1"/>
    <property type="molecule type" value="Genomic_DNA"/>
</dbReference>
<dbReference type="AlphaFoldDB" id="A0A1H9SK90"/>
<sequence length="91" mass="10264">MLLDIIYWHHLYVASNMKLHLNVYYRDRRSMVMYKGFGVALLLAFFAVGLSACGDDQGPAEEAGENIDETMEEAGDEMEEIGEEVEDAAEE</sequence>
<keyword evidence="2" id="KW-0812">Transmembrane</keyword>
<organism evidence="3 4">
    <name type="scientific">Vreelandella subterranea</name>
    <dbReference type="NCBI Taxonomy" id="416874"/>
    <lineage>
        <taxon>Bacteria</taxon>
        <taxon>Pseudomonadati</taxon>
        <taxon>Pseudomonadota</taxon>
        <taxon>Gammaproteobacteria</taxon>
        <taxon>Oceanospirillales</taxon>
        <taxon>Halomonadaceae</taxon>
        <taxon>Vreelandella</taxon>
    </lineage>
</organism>
<proteinExistence type="predicted"/>
<evidence type="ECO:0000313" key="4">
    <source>
        <dbReference type="Proteomes" id="UP000198505"/>
    </source>
</evidence>
<evidence type="ECO:0000256" key="2">
    <source>
        <dbReference type="SAM" id="Phobius"/>
    </source>
</evidence>
<protein>
    <submittedName>
        <fullName evidence="3">Uncharacterized protein</fullName>
    </submittedName>
</protein>
<feature type="transmembrane region" description="Helical" evidence="2">
    <location>
        <begin position="32"/>
        <end position="52"/>
    </location>
</feature>
<feature type="region of interest" description="Disordered" evidence="1">
    <location>
        <begin position="71"/>
        <end position="91"/>
    </location>
</feature>
<dbReference type="Proteomes" id="UP000198505">
    <property type="component" value="Unassembled WGS sequence"/>
</dbReference>
<name>A0A1H9SK90_9GAMM</name>
<keyword evidence="2" id="KW-1133">Transmembrane helix</keyword>